<dbReference type="Pfam" id="PF02743">
    <property type="entry name" value="dCache_1"/>
    <property type="match status" value="1"/>
</dbReference>
<organism evidence="8 9">
    <name type="scientific">Paenibacillus plantarum</name>
    <dbReference type="NCBI Taxonomy" id="2654975"/>
    <lineage>
        <taxon>Bacteria</taxon>
        <taxon>Bacillati</taxon>
        <taxon>Bacillota</taxon>
        <taxon>Bacilli</taxon>
        <taxon>Bacillales</taxon>
        <taxon>Paenibacillaceae</taxon>
        <taxon>Paenibacillus</taxon>
    </lineage>
</organism>
<evidence type="ECO:0000256" key="5">
    <source>
        <dbReference type="ARBA" id="ARBA00023136"/>
    </source>
</evidence>
<dbReference type="Proteomes" id="UP000653578">
    <property type="component" value="Unassembled WGS sequence"/>
</dbReference>
<comment type="subcellular location">
    <subcellularLocation>
        <location evidence="1">Cell membrane</location>
        <topology evidence="1">Multi-pass membrane protein</topology>
    </subcellularLocation>
</comment>
<keyword evidence="5 6" id="KW-0472">Membrane</keyword>
<gene>
    <name evidence="8" type="ORF">GC096_07620</name>
</gene>
<dbReference type="EMBL" id="WHNY01000026">
    <property type="protein sequence ID" value="NOU63891.1"/>
    <property type="molecule type" value="Genomic_DNA"/>
</dbReference>
<evidence type="ECO:0000256" key="3">
    <source>
        <dbReference type="ARBA" id="ARBA00022692"/>
    </source>
</evidence>
<sequence>MRSDSFRFKLMMLYFWTIVIPTVIIVFFLPNFFQKLLLHQTTQYTESTAAAFTKNIESYLNELERLTLTPYFDSDIMKALKYKAKQDPIAQLSPLEKLKMDEVLNEKFHNFIRMSRKDISGTTLVTSDGSIYAKSTGLTAPVNNYPFSTTEWYRKALAAEGSAVFIGSHKQDYLKQPLETDVFSVARIIRDPDTELQLAFIIADADTGVLRNLIQDFQFNVNATIAVLDDNQQVVYSTAPLSTLMSKSVGESSVSLVEDENTYTVIRRDIGTAHWKLVFFCQIQKLSLS</sequence>
<feature type="transmembrane region" description="Helical" evidence="6">
    <location>
        <begin position="12"/>
        <end position="33"/>
    </location>
</feature>
<keyword evidence="4 6" id="KW-1133">Transmembrane helix</keyword>
<evidence type="ECO:0000256" key="4">
    <source>
        <dbReference type="ARBA" id="ARBA00022989"/>
    </source>
</evidence>
<evidence type="ECO:0000259" key="7">
    <source>
        <dbReference type="Pfam" id="PF02743"/>
    </source>
</evidence>
<evidence type="ECO:0000256" key="6">
    <source>
        <dbReference type="SAM" id="Phobius"/>
    </source>
</evidence>
<evidence type="ECO:0000256" key="1">
    <source>
        <dbReference type="ARBA" id="ARBA00004651"/>
    </source>
</evidence>
<keyword evidence="2" id="KW-1003">Cell membrane</keyword>
<feature type="domain" description="Cache" evidence="7">
    <location>
        <begin position="40"/>
        <end position="238"/>
    </location>
</feature>
<keyword evidence="9" id="KW-1185">Reference proteome</keyword>
<accession>A0ABX1X6Q4</accession>
<dbReference type="InterPro" id="IPR033479">
    <property type="entry name" value="dCache_1"/>
</dbReference>
<dbReference type="RefSeq" id="WP_171629635.1">
    <property type="nucleotide sequence ID" value="NZ_WHNY01000026.1"/>
</dbReference>
<evidence type="ECO:0000256" key="2">
    <source>
        <dbReference type="ARBA" id="ARBA00022475"/>
    </source>
</evidence>
<protein>
    <recommendedName>
        <fullName evidence="7">Cache domain-containing protein</fullName>
    </recommendedName>
</protein>
<evidence type="ECO:0000313" key="8">
    <source>
        <dbReference type="EMBL" id="NOU63891.1"/>
    </source>
</evidence>
<keyword evidence="3 6" id="KW-0812">Transmembrane</keyword>
<reference evidence="8 9" key="1">
    <citation type="submission" date="2019-10" db="EMBL/GenBank/DDBJ databases">
        <title>Description of Paenibacillus humi sp. nov.</title>
        <authorList>
            <person name="Carlier A."/>
            <person name="Qi S."/>
        </authorList>
    </citation>
    <scope>NUCLEOTIDE SEQUENCE [LARGE SCALE GENOMIC DNA]</scope>
    <source>
        <strain evidence="8 9">LMG 31461</strain>
    </source>
</reference>
<proteinExistence type="predicted"/>
<comment type="caution">
    <text evidence="8">The sequence shown here is derived from an EMBL/GenBank/DDBJ whole genome shotgun (WGS) entry which is preliminary data.</text>
</comment>
<name>A0ABX1X6Q4_9BACL</name>
<evidence type="ECO:0000313" key="9">
    <source>
        <dbReference type="Proteomes" id="UP000653578"/>
    </source>
</evidence>